<evidence type="ECO:0000256" key="1">
    <source>
        <dbReference type="ARBA" id="ARBA00001460"/>
    </source>
</evidence>
<protein>
    <recommendedName>
        <fullName evidence="8">Phosphoribosyl-ATP pyrophosphatase</fullName>
        <shortName evidence="8">PRA-PH</shortName>
        <ecNumber evidence="8">3.6.1.31</ecNumber>
    </recommendedName>
</protein>
<dbReference type="HAMAP" id="MF_01020">
    <property type="entry name" value="HisE"/>
    <property type="match status" value="1"/>
</dbReference>
<dbReference type="EMBL" id="DROM01000061">
    <property type="protein sequence ID" value="HHH12788.1"/>
    <property type="molecule type" value="Genomic_DNA"/>
</dbReference>
<keyword evidence="3 8" id="KW-0028">Amino-acid biosynthesis</keyword>
<dbReference type="Proteomes" id="UP000886100">
    <property type="component" value="Unassembled WGS sequence"/>
</dbReference>
<keyword evidence="5 8" id="KW-0378">Hydrolase</keyword>
<dbReference type="GO" id="GO:0004636">
    <property type="term" value="F:phosphoribosyl-ATP diphosphatase activity"/>
    <property type="evidence" value="ECO:0007669"/>
    <property type="project" value="UniProtKB-UniRule"/>
</dbReference>
<comment type="catalytic activity">
    <reaction evidence="1 8">
        <text>1-(5-phospho-beta-D-ribosyl)-ATP + H2O = 1-(5-phospho-beta-D-ribosyl)-5'-AMP + diphosphate + H(+)</text>
        <dbReference type="Rhea" id="RHEA:22828"/>
        <dbReference type="ChEBI" id="CHEBI:15377"/>
        <dbReference type="ChEBI" id="CHEBI:15378"/>
        <dbReference type="ChEBI" id="CHEBI:33019"/>
        <dbReference type="ChEBI" id="CHEBI:59457"/>
        <dbReference type="ChEBI" id="CHEBI:73183"/>
        <dbReference type="EC" id="3.6.1.31"/>
    </reaction>
</comment>
<evidence type="ECO:0000256" key="7">
    <source>
        <dbReference type="ARBA" id="ARBA00023102"/>
    </source>
</evidence>
<comment type="subcellular location">
    <subcellularLocation>
        <location evidence="8">Cytoplasm</location>
    </subcellularLocation>
</comment>
<keyword evidence="6 8" id="KW-0067">ATP-binding</keyword>
<dbReference type="InterPro" id="IPR021130">
    <property type="entry name" value="PRib-ATP_PPHydrolase-like"/>
</dbReference>
<dbReference type="GO" id="GO:0005524">
    <property type="term" value="F:ATP binding"/>
    <property type="evidence" value="ECO:0007669"/>
    <property type="project" value="UniProtKB-KW"/>
</dbReference>
<accession>A0A7C5IZK3</accession>
<proteinExistence type="inferred from homology"/>
<sequence>MDVLERLIAELERRREASPKESYTAKLLSQGAHKCAKKLGEEGVELALAIVDGKRRDVRAEAADVLYHFLVALMARNVPFADVMEELEGRFGLSGLEEKARRKAD</sequence>
<evidence type="ECO:0000256" key="4">
    <source>
        <dbReference type="ARBA" id="ARBA00022741"/>
    </source>
</evidence>
<comment type="caution">
    <text evidence="9">The sequence shown here is derived from an EMBL/GenBank/DDBJ whole genome shotgun (WGS) entry which is preliminary data.</text>
</comment>
<dbReference type="UniPathway" id="UPA00031">
    <property type="reaction ID" value="UER00007"/>
</dbReference>
<dbReference type="PANTHER" id="PTHR42945:SF1">
    <property type="entry name" value="HISTIDINE BIOSYNTHESIS BIFUNCTIONAL PROTEIN HIS7"/>
    <property type="match status" value="1"/>
</dbReference>
<dbReference type="SUPFAM" id="SSF101386">
    <property type="entry name" value="all-alpha NTP pyrophosphatases"/>
    <property type="match status" value="1"/>
</dbReference>
<evidence type="ECO:0000313" key="9">
    <source>
        <dbReference type="EMBL" id="HHH12788.1"/>
    </source>
</evidence>
<evidence type="ECO:0000256" key="6">
    <source>
        <dbReference type="ARBA" id="ARBA00022840"/>
    </source>
</evidence>
<dbReference type="InterPro" id="IPR008179">
    <property type="entry name" value="HisE"/>
</dbReference>
<dbReference type="NCBIfam" id="TIGR03188">
    <property type="entry name" value="histidine_hisI"/>
    <property type="match status" value="1"/>
</dbReference>
<dbReference type="NCBIfam" id="NF001611">
    <property type="entry name" value="PRK00400.1-3"/>
    <property type="match status" value="1"/>
</dbReference>
<evidence type="ECO:0000256" key="5">
    <source>
        <dbReference type="ARBA" id="ARBA00022801"/>
    </source>
</evidence>
<name>A0A7C5IZK3_9GAMM</name>
<organism evidence="9">
    <name type="scientific">Thiolapillus brandeum</name>
    <dbReference type="NCBI Taxonomy" id="1076588"/>
    <lineage>
        <taxon>Bacteria</taxon>
        <taxon>Pseudomonadati</taxon>
        <taxon>Pseudomonadota</taxon>
        <taxon>Gammaproteobacteria</taxon>
        <taxon>Chromatiales</taxon>
        <taxon>Sedimenticolaceae</taxon>
        <taxon>Thiolapillus</taxon>
    </lineage>
</organism>
<keyword evidence="8" id="KW-0963">Cytoplasm</keyword>
<dbReference type="EC" id="3.6.1.31" evidence="8"/>
<dbReference type="Pfam" id="PF01503">
    <property type="entry name" value="PRA-PH"/>
    <property type="match status" value="1"/>
</dbReference>
<keyword evidence="7 8" id="KW-0368">Histidine biosynthesis</keyword>
<dbReference type="AlphaFoldDB" id="A0A7C5IZK3"/>
<dbReference type="PANTHER" id="PTHR42945">
    <property type="entry name" value="HISTIDINE BIOSYNTHESIS BIFUNCTIONAL PROTEIN"/>
    <property type="match status" value="1"/>
</dbReference>
<gene>
    <name evidence="8" type="primary">hisE</name>
    <name evidence="9" type="ORF">ENJ98_00970</name>
</gene>
<reference evidence="9" key="1">
    <citation type="journal article" date="2020" name="mSystems">
        <title>Genome- and Community-Level Interaction Insights into Carbon Utilization and Element Cycling Functions of Hydrothermarchaeota in Hydrothermal Sediment.</title>
        <authorList>
            <person name="Zhou Z."/>
            <person name="Liu Y."/>
            <person name="Xu W."/>
            <person name="Pan J."/>
            <person name="Luo Z.H."/>
            <person name="Li M."/>
        </authorList>
    </citation>
    <scope>NUCLEOTIDE SEQUENCE [LARGE SCALE GENOMIC DNA]</scope>
    <source>
        <strain evidence="9">HyVt-535</strain>
    </source>
</reference>
<evidence type="ECO:0000256" key="8">
    <source>
        <dbReference type="HAMAP-Rule" id="MF_01020"/>
    </source>
</evidence>
<keyword evidence="4 8" id="KW-0547">Nucleotide-binding</keyword>
<comment type="similarity">
    <text evidence="8">Belongs to the PRA-PH family.</text>
</comment>
<dbReference type="GO" id="GO:0000105">
    <property type="term" value="P:L-histidine biosynthetic process"/>
    <property type="evidence" value="ECO:0007669"/>
    <property type="project" value="UniProtKB-UniRule"/>
</dbReference>
<evidence type="ECO:0000256" key="2">
    <source>
        <dbReference type="ARBA" id="ARBA00005204"/>
    </source>
</evidence>
<evidence type="ECO:0000256" key="3">
    <source>
        <dbReference type="ARBA" id="ARBA00022605"/>
    </source>
</evidence>
<dbReference type="NCBIfam" id="NF001613">
    <property type="entry name" value="PRK00400.1-5"/>
    <property type="match status" value="1"/>
</dbReference>
<dbReference type="Gene3D" id="1.10.287.1080">
    <property type="entry name" value="MazG-like"/>
    <property type="match status" value="1"/>
</dbReference>
<comment type="pathway">
    <text evidence="2 8">Amino-acid biosynthesis; L-histidine biosynthesis; L-histidine from 5-phospho-alpha-D-ribose 1-diphosphate: step 2/9.</text>
</comment>
<dbReference type="GO" id="GO:0005737">
    <property type="term" value="C:cytoplasm"/>
    <property type="evidence" value="ECO:0007669"/>
    <property type="project" value="UniProtKB-SubCell"/>
</dbReference>
<dbReference type="CDD" id="cd11534">
    <property type="entry name" value="NTP-PPase_HisIE_like"/>
    <property type="match status" value="1"/>
</dbReference>